<dbReference type="InterPro" id="IPR040241">
    <property type="entry name" value="TRP_Flc/Pkd2-like"/>
</dbReference>
<evidence type="ECO:0000256" key="4">
    <source>
        <dbReference type="ARBA" id="ARBA00022729"/>
    </source>
</evidence>
<evidence type="ECO:0000256" key="7">
    <source>
        <dbReference type="SAM" id="MobiDB-lite"/>
    </source>
</evidence>
<name>A0AAV9WS37_9PEZI</name>
<dbReference type="AlphaFoldDB" id="A0AAV9WS37"/>
<sequence length="676" mass="74436">MVPFNYQNTSRWRFWSMTLVSILVLVGGCAGAIPKEKSISSQFLATCMANSQFVVSDFFFLYTPGNSTLQYSFQGTSSIEGNVIISLEIIVYGYSAHTEKFDPCASNMRSLCPMQPGAVVLGLNSRNISEFANKIPSQAFSVPDIDGLVRIKFTSSTGIQVACLEAELSNSQTVHQNGVGWATALITGSSLLVSGIASAFGHTKAAGHIATIALSLFGYFQSQVIFAMVAVKLPPIARSWLQNLSWSMGIIRVGFMQSVLSWYIDATGGTPDLNPRVNRINVQIAKRDLQTAAPPQPKSMIVTGVSRLAFLSAIAKTNLFMTSLGFFISLIVVVILVFVSLNLVFRIKGARKSKFAIFERNWSGSLKGIIYRIISVGFPQLAALCLWELTSRDSPAIVVLAIAFFLISLSLLSWASYKILTSAHLSISYQDQAFLSKWGFLYTQFKSSNYFWIILTVIYALIKGCFIAFAQSNGLLQSIALLIIELAYLVAISWIRPFLDRKINTINICICVANVINAIMLVFFGISKGPSLVRSILGVVLFVMNAIFVLVLLVLILIAAIHAIFAENPDSRYQHVQDNKHNSKIDKGFDHSVEFDALNTQGNHPDMVRSRFSNIDENGYRHEHSGVNRELNAPKLSAIQHKDHNSNRPALAYGNGSRNIRSSNLATRKTASHFSN</sequence>
<evidence type="ECO:0000259" key="9">
    <source>
        <dbReference type="SMART" id="SM01320"/>
    </source>
</evidence>
<dbReference type="SMART" id="SM01320">
    <property type="entry name" value="TRP_N"/>
    <property type="match status" value="1"/>
</dbReference>
<evidence type="ECO:0000256" key="2">
    <source>
        <dbReference type="ARBA" id="ARBA00010642"/>
    </source>
</evidence>
<keyword evidence="6 8" id="KW-0472">Membrane</keyword>
<proteinExistence type="inferred from homology"/>
<reference evidence="10 11" key="1">
    <citation type="submission" date="2019-10" db="EMBL/GenBank/DDBJ databases">
        <authorList>
            <person name="Palmer J.M."/>
        </authorList>
    </citation>
    <scope>NUCLEOTIDE SEQUENCE [LARGE SCALE GENOMIC DNA]</scope>
    <source>
        <strain evidence="10 11">TWF694</strain>
    </source>
</reference>
<feature type="transmembrane region" description="Helical" evidence="8">
    <location>
        <begin position="369"/>
        <end position="390"/>
    </location>
</feature>
<feature type="transmembrane region" description="Helical" evidence="8">
    <location>
        <begin position="324"/>
        <end position="345"/>
    </location>
</feature>
<evidence type="ECO:0000256" key="1">
    <source>
        <dbReference type="ARBA" id="ARBA00004141"/>
    </source>
</evidence>
<evidence type="ECO:0000313" key="10">
    <source>
        <dbReference type="EMBL" id="KAK6524192.1"/>
    </source>
</evidence>
<feature type="transmembrane region" description="Helical" evidence="8">
    <location>
        <begin position="475"/>
        <end position="494"/>
    </location>
</feature>
<feature type="transmembrane region" description="Helical" evidence="8">
    <location>
        <begin position="12"/>
        <end position="33"/>
    </location>
</feature>
<evidence type="ECO:0000256" key="8">
    <source>
        <dbReference type="SAM" id="Phobius"/>
    </source>
</evidence>
<feature type="domain" description="ML-like" evidence="9">
    <location>
        <begin position="37"/>
        <end position="175"/>
    </location>
</feature>
<keyword evidence="11" id="KW-1185">Reference proteome</keyword>
<feature type="transmembrane region" description="Helical" evidence="8">
    <location>
        <begin position="396"/>
        <end position="417"/>
    </location>
</feature>
<comment type="subcellular location">
    <subcellularLocation>
        <location evidence="1">Membrane</location>
        <topology evidence="1">Multi-pass membrane protein</topology>
    </subcellularLocation>
</comment>
<organism evidence="10 11">
    <name type="scientific">Orbilia ellipsospora</name>
    <dbReference type="NCBI Taxonomy" id="2528407"/>
    <lineage>
        <taxon>Eukaryota</taxon>
        <taxon>Fungi</taxon>
        <taxon>Dikarya</taxon>
        <taxon>Ascomycota</taxon>
        <taxon>Pezizomycotina</taxon>
        <taxon>Orbiliomycetes</taxon>
        <taxon>Orbiliales</taxon>
        <taxon>Orbiliaceae</taxon>
        <taxon>Orbilia</taxon>
    </lineage>
</organism>
<accession>A0AAV9WS37</accession>
<dbReference type="EMBL" id="JAVHJO010000018">
    <property type="protein sequence ID" value="KAK6524192.1"/>
    <property type="molecule type" value="Genomic_DNA"/>
</dbReference>
<keyword evidence="4" id="KW-0732">Signal</keyword>
<dbReference type="InterPro" id="IPR032800">
    <property type="entry name" value="TRP_N"/>
</dbReference>
<dbReference type="GO" id="GO:0016020">
    <property type="term" value="C:membrane"/>
    <property type="evidence" value="ECO:0007669"/>
    <property type="project" value="UniProtKB-SubCell"/>
</dbReference>
<comment type="similarity">
    <text evidence="2">Belongs to the transient receptor potential (TRP) ion channel family.</text>
</comment>
<feature type="transmembrane region" description="Helical" evidence="8">
    <location>
        <begin position="532"/>
        <end position="565"/>
    </location>
</feature>
<dbReference type="InterPro" id="IPR010308">
    <property type="entry name" value="TRP_C"/>
</dbReference>
<evidence type="ECO:0000313" key="11">
    <source>
        <dbReference type="Proteomes" id="UP001365542"/>
    </source>
</evidence>
<comment type="caution">
    <text evidence="10">The sequence shown here is derived from an EMBL/GenBank/DDBJ whole genome shotgun (WGS) entry which is preliminary data.</text>
</comment>
<feature type="region of interest" description="Disordered" evidence="7">
    <location>
        <begin position="641"/>
        <end position="660"/>
    </location>
</feature>
<dbReference type="Pfam" id="PF06011">
    <property type="entry name" value="TRP"/>
    <property type="match status" value="1"/>
</dbReference>
<evidence type="ECO:0000256" key="6">
    <source>
        <dbReference type="ARBA" id="ARBA00023136"/>
    </source>
</evidence>
<gene>
    <name evidence="10" type="ORF">TWF694_005852</name>
</gene>
<dbReference type="PANTHER" id="PTHR31145:SF2">
    <property type="entry name" value="FLAVIN CARRIER PROTEIN 2"/>
    <property type="match status" value="1"/>
</dbReference>
<dbReference type="GO" id="GO:0009272">
    <property type="term" value="P:fungal-type cell wall biogenesis"/>
    <property type="evidence" value="ECO:0007669"/>
    <property type="project" value="TreeGrafter"/>
</dbReference>
<keyword evidence="5 8" id="KW-1133">Transmembrane helix</keyword>
<dbReference type="Pfam" id="PF14558">
    <property type="entry name" value="TRP_N"/>
    <property type="match status" value="1"/>
</dbReference>
<evidence type="ECO:0000256" key="3">
    <source>
        <dbReference type="ARBA" id="ARBA00022692"/>
    </source>
</evidence>
<keyword evidence="3 8" id="KW-0812">Transmembrane</keyword>
<feature type="transmembrane region" description="Helical" evidence="8">
    <location>
        <begin position="506"/>
        <end position="526"/>
    </location>
</feature>
<dbReference type="Proteomes" id="UP001365542">
    <property type="component" value="Unassembled WGS sequence"/>
</dbReference>
<dbReference type="GO" id="GO:0055085">
    <property type="term" value="P:transmembrane transport"/>
    <property type="evidence" value="ECO:0007669"/>
    <property type="project" value="TreeGrafter"/>
</dbReference>
<dbReference type="PANTHER" id="PTHR31145">
    <property type="entry name" value="INTEGRAL MEMBRANE PROTEIN (AFU_ORTHOLOGUE AFUA_7G01610)"/>
    <property type="match status" value="1"/>
</dbReference>
<evidence type="ECO:0000256" key="5">
    <source>
        <dbReference type="ARBA" id="ARBA00022989"/>
    </source>
</evidence>
<feature type="transmembrane region" description="Helical" evidence="8">
    <location>
        <begin position="179"/>
        <end position="200"/>
    </location>
</feature>
<feature type="transmembrane region" description="Helical" evidence="8">
    <location>
        <begin position="450"/>
        <end position="469"/>
    </location>
</feature>
<protein>
    <recommendedName>
        <fullName evidence="9">ML-like domain-containing protein</fullName>
    </recommendedName>
</protein>
<feature type="transmembrane region" description="Helical" evidence="8">
    <location>
        <begin position="206"/>
        <end position="231"/>
    </location>
</feature>